<name>A0A9P1MY26_9PELO</name>
<evidence type="ECO:0000256" key="10">
    <source>
        <dbReference type="PROSITE-ProRule" id="PRU00042"/>
    </source>
</evidence>
<organism evidence="12 13">
    <name type="scientific">Caenorhabditis angaria</name>
    <dbReference type="NCBI Taxonomy" id="860376"/>
    <lineage>
        <taxon>Eukaryota</taxon>
        <taxon>Metazoa</taxon>
        <taxon>Ecdysozoa</taxon>
        <taxon>Nematoda</taxon>
        <taxon>Chromadorea</taxon>
        <taxon>Rhabditida</taxon>
        <taxon>Rhabditina</taxon>
        <taxon>Rhabditomorpha</taxon>
        <taxon>Rhabditoidea</taxon>
        <taxon>Rhabditidae</taxon>
        <taxon>Peloderinae</taxon>
        <taxon>Caenorhabditis</taxon>
    </lineage>
</organism>
<sequence length="388" mass="44822">METDGFQNEFNPQFEEQYEEGEAVPVAVHQCDVCNKIFVNFKGLQQHAVIHTDCKPFQCEICGRGFRFKSNMFEHRSVHTGFTPHICSFCGKSFRLKGNMKKHMRTHVTTKEELEIAYRPYASNRRPNSVIPDDAIVIRGCSMPYFGTTKSRAARKLLLGQNSTKWIGMLTRNELLPISSIDEKMERVNLATFRDHDVNTLFSDSQSIEFEIYNCPFCKIICGGKVACQIHIYTQHQKNPDDLKKEMFCEKCMRTFPDENMLLQHQSYHTRVQMMIRNHEIESIKATDDPSVSIDEVTYLYLSDETNNNQEEPGPSDRIRFAKKIEPEFPGVLVQSQIVMMNNPKNSSQQQPQNQEIGQLFGENWTNPGEINLNEMILEQTEQKVGKV</sequence>
<dbReference type="InterPro" id="IPR050331">
    <property type="entry name" value="Zinc_finger"/>
</dbReference>
<evidence type="ECO:0000259" key="11">
    <source>
        <dbReference type="PROSITE" id="PS50157"/>
    </source>
</evidence>
<keyword evidence="5" id="KW-0862">Zinc</keyword>
<dbReference type="SMART" id="SM00355">
    <property type="entry name" value="ZnF_C2H2"/>
    <property type="match status" value="5"/>
</dbReference>
<feature type="domain" description="C2H2-type" evidence="11">
    <location>
        <begin position="247"/>
        <end position="274"/>
    </location>
</feature>
<feature type="domain" description="C2H2-type" evidence="11">
    <location>
        <begin position="85"/>
        <end position="112"/>
    </location>
</feature>
<evidence type="ECO:0000256" key="5">
    <source>
        <dbReference type="ARBA" id="ARBA00022833"/>
    </source>
</evidence>
<keyword evidence="7" id="KW-0238">DNA-binding</keyword>
<evidence type="ECO:0000256" key="1">
    <source>
        <dbReference type="ARBA" id="ARBA00004123"/>
    </source>
</evidence>
<dbReference type="PANTHER" id="PTHR16515:SF66">
    <property type="entry name" value="C2H2-TYPE DOMAIN-CONTAINING PROTEIN"/>
    <property type="match status" value="1"/>
</dbReference>
<dbReference type="Gene3D" id="3.30.160.60">
    <property type="entry name" value="Classic Zinc Finger"/>
    <property type="match status" value="3"/>
</dbReference>
<dbReference type="GO" id="GO:0010468">
    <property type="term" value="P:regulation of gene expression"/>
    <property type="evidence" value="ECO:0007669"/>
    <property type="project" value="TreeGrafter"/>
</dbReference>
<evidence type="ECO:0000313" key="13">
    <source>
        <dbReference type="Proteomes" id="UP001152747"/>
    </source>
</evidence>
<keyword evidence="3" id="KW-0677">Repeat</keyword>
<dbReference type="AlphaFoldDB" id="A0A9P1MY26"/>
<keyword evidence="8" id="KW-0804">Transcription</keyword>
<dbReference type="OrthoDB" id="654211at2759"/>
<dbReference type="SUPFAM" id="SSF57667">
    <property type="entry name" value="beta-beta-alpha zinc fingers"/>
    <property type="match status" value="2"/>
</dbReference>
<dbReference type="InterPro" id="IPR036236">
    <property type="entry name" value="Znf_C2H2_sf"/>
</dbReference>
<evidence type="ECO:0000313" key="12">
    <source>
        <dbReference type="EMBL" id="CAI5443078.1"/>
    </source>
</evidence>
<dbReference type="PANTHER" id="PTHR16515">
    <property type="entry name" value="PR DOMAIN ZINC FINGER PROTEIN"/>
    <property type="match status" value="1"/>
</dbReference>
<protein>
    <recommendedName>
        <fullName evidence="11">C2H2-type domain-containing protein</fullName>
    </recommendedName>
</protein>
<comment type="caution">
    <text evidence="12">The sequence shown here is derived from an EMBL/GenBank/DDBJ whole genome shotgun (WGS) entry which is preliminary data.</text>
</comment>
<gene>
    <name evidence="12" type="ORF">CAMP_LOCUS5715</name>
</gene>
<evidence type="ECO:0000256" key="6">
    <source>
        <dbReference type="ARBA" id="ARBA00023015"/>
    </source>
</evidence>
<keyword evidence="9" id="KW-0539">Nucleus</keyword>
<evidence type="ECO:0000256" key="9">
    <source>
        <dbReference type="ARBA" id="ARBA00023242"/>
    </source>
</evidence>
<keyword evidence="2" id="KW-0479">Metal-binding</keyword>
<evidence type="ECO:0000256" key="2">
    <source>
        <dbReference type="ARBA" id="ARBA00022723"/>
    </source>
</evidence>
<evidence type="ECO:0000256" key="7">
    <source>
        <dbReference type="ARBA" id="ARBA00023125"/>
    </source>
</evidence>
<evidence type="ECO:0000256" key="8">
    <source>
        <dbReference type="ARBA" id="ARBA00023163"/>
    </source>
</evidence>
<proteinExistence type="predicted"/>
<comment type="subcellular location">
    <subcellularLocation>
        <location evidence="1">Nucleus</location>
    </subcellularLocation>
</comment>
<feature type="domain" description="C2H2-type" evidence="11">
    <location>
        <begin position="57"/>
        <end position="84"/>
    </location>
</feature>
<keyword evidence="13" id="KW-1185">Reference proteome</keyword>
<dbReference type="PROSITE" id="PS50157">
    <property type="entry name" value="ZINC_FINGER_C2H2_2"/>
    <property type="match status" value="4"/>
</dbReference>
<evidence type="ECO:0000256" key="4">
    <source>
        <dbReference type="ARBA" id="ARBA00022771"/>
    </source>
</evidence>
<reference evidence="12" key="1">
    <citation type="submission" date="2022-11" db="EMBL/GenBank/DDBJ databases">
        <authorList>
            <person name="Kikuchi T."/>
        </authorList>
    </citation>
    <scope>NUCLEOTIDE SEQUENCE</scope>
    <source>
        <strain evidence="12">PS1010</strain>
    </source>
</reference>
<dbReference type="PROSITE" id="PS00028">
    <property type="entry name" value="ZINC_FINGER_C2H2_1"/>
    <property type="match status" value="4"/>
</dbReference>
<dbReference type="GO" id="GO:0005634">
    <property type="term" value="C:nucleus"/>
    <property type="evidence" value="ECO:0007669"/>
    <property type="project" value="UniProtKB-SubCell"/>
</dbReference>
<dbReference type="FunFam" id="3.30.160.60:FF:000065">
    <property type="entry name" value="B-cell CLL/lymphoma 6, member B"/>
    <property type="match status" value="1"/>
</dbReference>
<feature type="domain" description="C2H2-type" evidence="11">
    <location>
        <begin position="29"/>
        <end position="56"/>
    </location>
</feature>
<keyword evidence="4 10" id="KW-0863">Zinc-finger</keyword>
<dbReference type="InterPro" id="IPR013087">
    <property type="entry name" value="Znf_C2H2_type"/>
</dbReference>
<accession>A0A9P1MY26</accession>
<evidence type="ECO:0000256" key="3">
    <source>
        <dbReference type="ARBA" id="ARBA00022737"/>
    </source>
</evidence>
<dbReference type="FunFam" id="3.30.160.60:FF:000149">
    <property type="entry name" value="Zinc finger protein 569"/>
    <property type="match status" value="1"/>
</dbReference>
<dbReference type="Proteomes" id="UP001152747">
    <property type="component" value="Unassembled WGS sequence"/>
</dbReference>
<dbReference type="Pfam" id="PF00096">
    <property type="entry name" value="zf-C2H2"/>
    <property type="match status" value="2"/>
</dbReference>
<dbReference type="GO" id="GO:0003677">
    <property type="term" value="F:DNA binding"/>
    <property type="evidence" value="ECO:0007669"/>
    <property type="project" value="UniProtKB-KW"/>
</dbReference>
<dbReference type="EMBL" id="CANHGI010000002">
    <property type="protein sequence ID" value="CAI5443078.1"/>
    <property type="molecule type" value="Genomic_DNA"/>
</dbReference>
<keyword evidence="6" id="KW-0805">Transcription regulation</keyword>
<dbReference type="GO" id="GO:0008270">
    <property type="term" value="F:zinc ion binding"/>
    <property type="evidence" value="ECO:0007669"/>
    <property type="project" value="UniProtKB-KW"/>
</dbReference>